<feature type="compositionally biased region" description="Low complexity" evidence="1">
    <location>
        <begin position="613"/>
        <end position="638"/>
    </location>
</feature>
<sequence length="658" mass="75379">MIQYSYNTQIDIIDDNDTTTDIADLAYKSAYNYNKTFNSNSSHNSNTTSREYVVSREDFLLLQRIKAQQRLNKENLQLNKNNEDISSSRQLAQELLARDHTYNNVDDRGNIVDMVPTLPPRKPKELSNINPYEERFQRYTKSKYTVKNIEGDEKEERNDNFGNERRPELPRRKTDILERFQSNTKQSTKSRKPEGIVFGIVNIKHEKEIDLIDISDDDNDMNSRIEENNKPKSTMNPIVNRASKPVNFLDSLQNRNLAMSQNQEDLVKTTSKASTHRMLDYLESLQQNPNTTITTKKETVSKPLISSPNHVDYLDSMQENRSTIITKHPQQSSFPSNYKKFNSSKSNQKSTIESNTERFIESALKKSEPNYSLSLKKKPLLPNKPNTLINFQINSSPKKIITNNKKEETSNNDHYIKLPQLRKIEKPQIGNSLEKKNQIQEYIGIPELKSVKKNKTLPPPVNKDTKPMYIELPKLKSLKKDKTLPPPVNKNTKPNLPEALIKHANLKTNDNFPNRHIIKSKTAPAIPSRKISMPEALKRAKELRENRNKKAVNNDIPTETNTTITPTSDILNINSDSDKSLSIEDKLSKILLLQKRHTVNEENPSHFFTYAPTSSNSIPSPSTSNISLSISSENSTPSLNHPTKKRAKGPKRKLPTKI</sequence>
<evidence type="ECO:0000313" key="3">
    <source>
        <dbReference type="Proteomes" id="UP001306508"/>
    </source>
</evidence>
<organism evidence="2 3">
    <name type="scientific">Arxiozyma heterogenica</name>
    <dbReference type="NCBI Taxonomy" id="278026"/>
    <lineage>
        <taxon>Eukaryota</taxon>
        <taxon>Fungi</taxon>
        <taxon>Dikarya</taxon>
        <taxon>Ascomycota</taxon>
        <taxon>Saccharomycotina</taxon>
        <taxon>Saccharomycetes</taxon>
        <taxon>Saccharomycetales</taxon>
        <taxon>Saccharomycetaceae</taxon>
        <taxon>Arxiozyma</taxon>
    </lineage>
</organism>
<feature type="region of interest" description="Disordered" evidence="1">
    <location>
        <begin position="610"/>
        <end position="658"/>
    </location>
</feature>
<keyword evidence="3" id="KW-1185">Reference proteome</keyword>
<feature type="compositionally biased region" description="Basic residues" evidence="1">
    <location>
        <begin position="642"/>
        <end position="658"/>
    </location>
</feature>
<dbReference type="EMBL" id="JAWIZZ010000031">
    <property type="protein sequence ID" value="KAK5781596.1"/>
    <property type="molecule type" value="Genomic_DNA"/>
</dbReference>
<feature type="region of interest" description="Disordered" evidence="1">
    <location>
        <begin position="150"/>
        <end position="171"/>
    </location>
</feature>
<name>A0AAN7W5D6_9SACH</name>
<evidence type="ECO:0000256" key="1">
    <source>
        <dbReference type="SAM" id="MobiDB-lite"/>
    </source>
</evidence>
<dbReference type="AlphaFoldDB" id="A0AAN7W5D6"/>
<gene>
    <name evidence="2" type="ORF">RI543_000778</name>
</gene>
<feature type="region of interest" description="Disordered" evidence="1">
    <location>
        <begin position="329"/>
        <end position="354"/>
    </location>
</feature>
<reference evidence="3" key="1">
    <citation type="submission" date="2023-07" db="EMBL/GenBank/DDBJ databases">
        <title>A draft genome of Kazachstania heterogenica Y-27499.</title>
        <authorList>
            <person name="Donic C."/>
            <person name="Kralova J.S."/>
            <person name="Fidel L."/>
            <person name="Ben-Dor S."/>
            <person name="Jung S."/>
        </authorList>
    </citation>
    <scope>NUCLEOTIDE SEQUENCE [LARGE SCALE GENOMIC DNA]</scope>
    <source>
        <strain evidence="3">Y27499</strain>
    </source>
</reference>
<feature type="compositionally biased region" description="Low complexity" evidence="1">
    <location>
        <begin position="332"/>
        <end position="350"/>
    </location>
</feature>
<evidence type="ECO:0000313" key="2">
    <source>
        <dbReference type="EMBL" id="KAK5781596.1"/>
    </source>
</evidence>
<protein>
    <submittedName>
        <fullName evidence="2">Uncharacterized protein</fullName>
    </submittedName>
</protein>
<comment type="caution">
    <text evidence="2">The sequence shown here is derived from an EMBL/GenBank/DDBJ whole genome shotgun (WGS) entry which is preliminary data.</text>
</comment>
<dbReference type="Proteomes" id="UP001306508">
    <property type="component" value="Unassembled WGS sequence"/>
</dbReference>
<proteinExistence type="predicted"/>
<accession>A0AAN7W5D6</accession>